<accession>A0ABN9W4P9</accession>
<evidence type="ECO:0000256" key="1">
    <source>
        <dbReference type="SAM" id="MobiDB-lite"/>
    </source>
</evidence>
<keyword evidence="3" id="KW-1185">Reference proteome</keyword>
<dbReference type="Proteomes" id="UP001189429">
    <property type="component" value="Unassembled WGS sequence"/>
</dbReference>
<protein>
    <submittedName>
        <fullName evidence="2">Uncharacterized protein</fullName>
    </submittedName>
</protein>
<gene>
    <name evidence="2" type="ORF">PCOR1329_LOCUS64019</name>
</gene>
<evidence type="ECO:0000313" key="2">
    <source>
        <dbReference type="EMBL" id="CAK0881072.1"/>
    </source>
</evidence>
<name>A0ABN9W4P9_9DINO</name>
<feature type="compositionally biased region" description="Basic and acidic residues" evidence="1">
    <location>
        <begin position="104"/>
        <end position="119"/>
    </location>
</feature>
<reference evidence="2" key="1">
    <citation type="submission" date="2023-10" db="EMBL/GenBank/DDBJ databases">
        <authorList>
            <person name="Chen Y."/>
            <person name="Shah S."/>
            <person name="Dougan E. K."/>
            <person name="Thang M."/>
            <person name="Chan C."/>
        </authorList>
    </citation>
    <scope>NUCLEOTIDE SEQUENCE [LARGE SCALE GENOMIC DNA]</scope>
</reference>
<organism evidence="2 3">
    <name type="scientific">Prorocentrum cordatum</name>
    <dbReference type="NCBI Taxonomy" id="2364126"/>
    <lineage>
        <taxon>Eukaryota</taxon>
        <taxon>Sar</taxon>
        <taxon>Alveolata</taxon>
        <taxon>Dinophyceae</taxon>
        <taxon>Prorocentrales</taxon>
        <taxon>Prorocentraceae</taxon>
        <taxon>Prorocentrum</taxon>
    </lineage>
</organism>
<comment type="caution">
    <text evidence="2">The sequence shown here is derived from an EMBL/GenBank/DDBJ whole genome shotgun (WGS) entry which is preliminary data.</text>
</comment>
<dbReference type="EMBL" id="CAUYUJ010018148">
    <property type="protein sequence ID" value="CAK0881072.1"/>
    <property type="molecule type" value="Genomic_DNA"/>
</dbReference>
<feature type="region of interest" description="Disordered" evidence="1">
    <location>
        <begin position="96"/>
        <end position="122"/>
    </location>
</feature>
<sequence length="323" mass="34987">MAYLAALAAQAAPEPRARRRAGRQGRSSALPISTRLEMGARIGAWVEEQAGAGIHYTRMPWGALATNMFNLTPSNAVACRLKRVYAEWAGKSKAGRLTPAGAGAEDRQQRRRRSDDPQERSQLQRMSSLIGFGVLCTPNPINDTDTRVVHEVWTVSRKGFGDPVLLLLLLLDFSPFLRGVFRGPPILEGFSSSLASGARCRARALKPTLGSLLSRLRPRGKPSTTREFEWTLFGQAWATEGGRGGAADAAAALHRLINQCAPGGADLFRRRWQPPALLETCGMVAPKAFVYAIILLSTWLGPEAYPEGVHEWPPAIPAAVTAG</sequence>
<proteinExistence type="predicted"/>
<evidence type="ECO:0000313" key="3">
    <source>
        <dbReference type="Proteomes" id="UP001189429"/>
    </source>
</evidence>